<evidence type="ECO:0000313" key="3">
    <source>
        <dbReference type="EnsemblProtists" id="EKX48798"/>
    </source>
</evidence>
<dbReference type="Proteomes" id="UP000011087">
    <property type="component" value="Unassembled WGS sequence"/>
</dbReference>
<evidence type="ECO:0000256" key="1">
    <source>
        <dbReference type="SAM" id="MobiDB-lite"/>
    </source>
</evidence>
<reference evidence="2 4" key="1">
    <citation type="journal article" date="2012" name="Nature">
        <title>Algal genomes reveal evolutionary mosaicism and the fate of nucleomorphs.</title>
        <authorList>
            <consortium name="DOE Joint Genome Institute"/>
            <person name="Curtis B.A."/>
            <person name="Tanifuji G."/>
            <person name="Burki F."/>
            <person name="Gruber A."/>
            <person name="Irimia M."/>
            <person name="Maruyama S."/>
            <person name="Arias M.C."/>
            <person name="Ball S.G."/>
            <person name="Gile G.H."/>
            <person name="Hirakawa Y."/>
            <person name="Hopkins J.F."/>
            <person name="Kuo A."/>
            <person name="Rensing S.A."/>
            <person name="Schmutz J."/>
            <person name="Symeonidi A."/>
            <person name="Elias M."/>
            <person name="Eveleigh R.J."/>
            <person name="Herman E.K."/>
            <person name="Klute M.J."/>
            <person name="Nakayama T."/>
            <person name="Obornik M."/>
            <person name="Reyes-Prieto A."/>
            <person name="Armbrust E.V."/>
            <person name="Aves S.J."/>
            <person name="Beiko R.G."/>
            <person name="Coutinho P."/>
            <person name="Dacks J.B."/>
            <person name="Durnford D.G."/>
            <person name="Fast N.M."/>
            <person name="Green B.R."/>
            <person name="Grisdale C.J."/>
            <person name="Hempel F."/>
            <person name="Henrissat B."/>
            <person name="Hoppner M.P."/>
            <person name="Ishida K."/>
            <person name="Kim E."/>
            <person name="Koreny L."/>
            <person name="Kroth P.G."/>
            <person name="Liu Y."/>
            <person name="Malik S.B."/>
            <person name="Maier U.G."/>
            <person name="McRose D."/>
            <person name="Mock T."/>
            <person name="Neilson J.A."/>
            <person name="Onodera N.T."/>
            <person name="Poole A.M."/>
            <person name="Pritham E.J."/>
            <person name="Richards T.A."/>
            <person name="Rocap G."/>
            <person name="Roy S.W."/>
            <person name="Sarai C."/>
            <person name="Schaack S."/>
            <person name="Shirato S."/>
            <person name="Slamovits C.H."/>
            <person name="Spencer D.F."/>
            <person name="Suzuki S."/>
            <person name="Worden A.Z."/>
            <person name="Zauner S."/>
            <person name="Barry K."/>
            <person name="Bell C."/>
            <person name="Bharti A.K."/>
            <person name="Crow J.A."/>
            <person name="Grimwood J."/>
            <person name="Kramer R."/>
            <person name="Lindquist E."/>
            <person name="Lucas S."/>
            <person name="Salamov A."/>
            <person name="McFadden G.I."/>
            <person name="Lane C.E."/>
            <person name="Keeling P.J."/>
            <person name="Gray M.W."/>
            <person name="Grigoriev I.V."/>
            <person name="Archibald J.M."/>
        </authorList>
    </citation>
    <scope>NUCLEOTIDE SEQUENCE</scope>
    <source>
        <strain evidence="2 4">CCMP2712</strain>
    </source>
</reference>
<dbReference type="EMBL" id="JH992984">
    <property type="protein sequence ID" value="EKX48798.1"/>
    <property type="molecule type" value="Genomic_DNA"/>
</dbReference>
<dbReference type="RefSeq" id="XP_005835778.1">
    <property type="nucleotide sequence ID" value="XM_005835721.1"/>
</dbReference>
<dbReference type="AlphaFoldDB" id="L1JJW0"/>
<sequence length="54" mass="6053">MVPKGIREIFVHGSGRDRAVQRNSLELTKDTLNSTSSTRQTARDSALAALKRRR</sequence>
<dbReference type="HOGENOM" id="CLU_3054414_0_0_1"/>
<dbReference type="PaxDb" id="55529-EKX48798"/>
<dbReference type="GeneID" id="17305474"/>
<feature type="compositionally biased region" description="Polar residues" evidence="1">
    <location>
        <begin position="21"/>
        <end position="40"/>
    </location>
</feature>
<feature type="region of interest" description="Disordered" evidence="1">
    <location>
        <begin position="21"/>
        <end position="54"/>
    </location>
</feature>
<dbReference type="KEGG" id="gtt:GUITHDRAFT_151689"/>
<evidence type="ECO:0000313" key="2">
    <source>
        <dbReference type="EMBL" id="EKX48798.1"/>
    </source>
</evidence>
<reference evidence="3" key="3">
    <citation type="submission" date="2016-03" db="UniProtKB">
        <authorList>
            <consortium name="EnsemblProtists"/>
        </authorList>
    </citation>
    <scope>IDENTIFICATION</scope>
</reference>
<proteinExistence type="predicted"/>
<dbReference type="EnsemblProtists" id="EKX48798">
    <property type="protein sequence ID" value="EKX48798"/>
    <property type="gene ID" value="GUITHDRAFT_151689"/>
</dbReference>
<reference evidence="4" key="2">
    <citation type="submission" date="2012-11" db="EMBL/GenBank/DDBJ databases">
        <authorList>
            <person name="Kuo A."/>
            <person name="Curtis B.A."/>
            <person name="Tanifuji G."/>
            <person name="Burki F."/>
            <person name="Gruber A."/>
            <person name="Irimia M."/>
            <person name="Maruyama S."/>
            <person name="Arias M.C."/>
            <person name="Ball S.G."/>
            <person name="Gile G.H."/>
            <person name="Hirakawa Y."/>
            <person name="Hopkins J.F."/>
            <person name="Rensing S.A."/>
            <person name="Schmutz J."/>
            <person name="Symeonidi A."/>
            <person name="Elias M."/>
            <person name="Eveleigh R.J."/>
            <person name="Herman E.K."/>
            <person name="Klute M.J."/>
            <person name="Nakayama T."/>
            <person name="Obornik M."/>
            <person name="Reyes-Prieto A."/>
            <person name="Armbrust E.V."/>
            <person name="Aves S.J."/>
            <person name="Beiko R.G."/>
            <person name="Coutinho P."/>
            <person name="Dacks J.B."/>
            <person name="Durnford D.G."/>
            <person name="Fast N.M."/>
            <person name="Green B.R."/>
            <person name="Grisdale C."/>
            <person name="Hempe F."/>
            <person name="Henrissat B."/>
            <person name="Hoppner M.P."/>
            <person name="Ishida K.-I."/>
            <person name="Kim E."/>
            <person name="Koreny L."/>
            <person name="Kroth P.G."/>
            <person name="Liu Y."/>
            <person name="Malik S.-B."/>
            <person name="Maier U.G."/>
            <person name="McRose D."/>
            <person name="Mock T."/>
            <person name="Neilson J.A."/>
            <person name="Onodera N.T."/>
            <person name="Poole A.M."/>
            <person name="Pritham E.J."/>
            <person name="Richards T.A."/>
            <person name="Rocap G."/>
            <person name="Roy S.W."/>
            <person name="Sarai C."/>
            <person name="Schaack S."/>
            <person name="Shirato S."/>
            <person name="Slamovits C.H."/>
            <person name="Spencer D.F."/>
            <person name="Suzuki S."/>
            <person name="Worden A.Z."/>
            <person name="Zauner S."/>
            <person name="Barry K."/>
            <person name="Bell C."/>
            <person name="Bharti A.K."/>
            <person name="Crow J.A."/>
            <person name="Grimwood J."/>
            <person name="Kramer R."/>
            <person name="Lindquist E."/>
            <person name="Lucas S."/>
            <person name="Salamov A."/>
            <person name="McFadden G.I."/>
            <person name="Lane C.E."/>
            <person name="Keeling P.J."/>
            <person name="Gray M.W."/>
            <person name="Grigoriev I.V."/>
            <person name="Archibald J.M."/>
        </authorList>
    </citation>
    <scope>NUCLEOTIDE SEQUENCE</scope>
    <source>
        <strain evidence="4">CCMP2712</strain>
    </source>
</reference>
<gene>
    <name evidence="2" type="ORF">GUITHDRAFT_151689</name>
</gene>
<keyword evidence="4" id="KW-1185">Reference proteome</keyword>
<accession>L1JJW0</accession>
<name>L1JJW0_GUITC</name>
<protein>
    <submittedName>
        <fullName evidence="2 3">Uncharacterized protein</fullName>
    </submittedName>
</protein>
<organism evidence="2">
    <name type="scientific">Guillardia theta (strain CCMP2712)</name>
    <name type="common">Cryptophyte</name>
    <dbReference type="NCBI Taxonomy" id="905079"/>
    <lineage>
        <taxon>Eukaryota</taxon>
        <taxon>Cryptophyceae</taxon>
        <taxon>Pyrenomonadales</taxon>
        <taxon>Geminigeraceae</taxon>
        <taxon>Guillardia</taxon>
    </lineage>
</organism>
<evidence type="ECO:0000313" key="4">
    <source>
        <dbReference type="Proteomes" id="UP000011087"/>
    </source>
</evidence>